<accession>A0AA41R4R4</accession>
<dbReference type="AlphaFoldDB" id="A0AA41R4R4"/>
<evidence type="ECO:0000313" key="1">
    <source>
        <dbReference type="EMBL" id="MCJ8502819.1"/>
    </source>
</evidence>
<evidence type="ECO:0000313" key="2">
    <source>
        <dbReference type="Proteomes" id="UP001165427"/>
    </source>
</evidence>
<sequence>METQSISTDEQRCISRCVFDHWSEDSDTRSEDRDTAYEQCLTDCRICS</sequence>
<name>A0AA41R4R4_9BACT</name>
<proteinExistence type="predicted"/>
<protein>
    <submittedName>
        <fullName evidence="1">Uncharacterized protein</fullName>
    </submittedName>
</protein>
<organism evidence="1 2">
    <name type="scientific">Desulfatitalea alkaliphila</name>
    <dbReference type="NCBI Taxonomy" id="2929485"/>
    <lineage>
        <taxon>Bacteria</taxon>
        <taxon>Pseudomonadati</taxon>
        <taxon>Thermodesulfobacteriota</taxon>
        <taxon>Desulfobacteria</taxon>
        <taxon>Desulfobacterales</taxon>
        <taxon>Desulfosarcinaceae</taxon>
        <taxon>Desulfatitalea</taxon>
    </lineage>
</organism>
<dbReference type="EMBL" id="JALJRB010000034">
    <property type="protein sequence ID" value="MCJ8502819.1"/>
    <property type="molecule type" value="Genomic_DNA"/>
</dbReference>
<dbReference type="RefSeq" id="WP_246914210.1">
    <property type="nucleotide sequence ID" value="NZ_JALJRB010000034.1"/>
</dbReference>
<reference evidence="1" key="1">
    <citation type="submission" date="2022-04" db="EMBL/GenBank/DDBJ databases">
        <title>Desulfatitalea alkaliphila sp. nov., a novel anaerobic sulfate-reducing bacterium isolated from terrestrial mud volcano, Taman Peninsula, Russia.</title>
        <authorList>
            <person name="Khomyakova M.A."/>
            <person name="Merkel A.Y."/>
            <person name="Slobodkin A.I."/>
        </authorList>
    </citation>
    <scope>NUCLEOTIDE SEQUENCE</scope>
    <source>
        <strain evidence="1">M08but</strain>
    </source>
</reference>
<comment type="caution">
    <text evidence="1">The sequence shown here is derived from an EMBL/GenBank/DDBJ whole genome shotgun (WGS) entry which is preliminary data.</text>
</comment>
<keyword evidence="2" id="KW-1185">Reference proteome</keyword>
<dbReference type="Proteomes" id="UP001165427">
    <property type="component" value="Unassembled WGS sequence"/>
</dbReference>
<gene>
    <name evidence="1" type="ORF">MRX98_19745</name>
</gene>